<keyword evidence="12 18" id="KW-0548">Nucleotidyltransferase</keyword>
<comment type="catalytic activity">
    <reaction evidence="1 18">
        <text>a 1,2-diacyl-sn-glycero-3-phosphate + CTP + H(+) = a CDP-1,2-diacyl-sn-glycerol + diphosphate</text>
        <dbReference type="Rhea" id="RHEA:16229"/>
        <dbReference type="ChEBI" id="CHEBI:15378"/>
        <dbReference type="ChEBI" id="CHEBI:33019"/>
        <dbReference type="ChEBI" id="CHEBI:37563"/>
        <dbReference type="ChEBI" id="CHEBI:58332"/>
        <dbReference type="ChEBI" id="CHEBI:58608"/>
        <dbReference type="EC" id="2.7.7.41"/>
    </reaction>
</comment>
<evidence type="ECO:0000256" key="13">
    <source>
        <dbReference type="ARBA" id="ARBA00022989"/>
    </source>
</evidence>
<keyword evidence="8" id="KW-1003">Cell membrane</keyword>
<evidence type="ECO:0000313" key="20">
    <source>
        <dbReference type="EMBL" id="BAU23082.1"/>
    </source>
</evidence>
<reference evidence="20 21" key="1">
    <citation type="journal article" date="2016" name="Int. J. Syst. Evol. Microbiol.">
        <title>Caldimicrobium thiodismutans sp. nov., a sulfur-disproportionating bacterium isolated from a hot spring, and emended description of the genus Caldimicrobium.</title>
        <authorList>
            <person name="Kojima H."/>
            <person name="Umezawa K."/>
            <person name="Fukui M."/>
        </authorList>
    </citation>
    <scope>NUCLEOTIDE SEQUENCE [LARGE SCALE GENOMIC DNA]</scope>
    <source>
        <strain evidence="20 21">TF1</strain>
    </source>
</reference>
<comment type="similarity">
    <text evidence="5 18">Belongs to the CDS family.</text>
</comment>
<feature type="transmembrane region" description="Helical" evidence="19">
    <location>
        <begin position="133"/>
        <end position="151"/>
    </location>
</feature>
<feature type="transmembrane region" description="Helical" evidence="19">
    <location>
        <begin position="172"/>
        <end position="192"/>
    </location>
</feature>
<dbReference type="Pfam" id="PF01148">
    <property type="entry name" value="CTP_transf_1"/>
    <property type="match status" value="1"/>
</dbReference>
<dbReference type="EMBL" id="AP014945">
    <property type="protein sequence ID" value="BAU23082.1"/>
    <property type="molecule type" value="Genomic_DNA"/>
</dbReference>
<keyword evidence="9" id="KW-0444">Lipid biosynthesis</keyword>
<evidence type="ECO:0000256" key="7">
    <source>
        <dbReference type="ARBA" id="ARBA00019373"/>
    </source>
</evidence>
<feature type="transmembrane region" description="Helical" evidence="19">
    <location>
        <begin position="30"/>
        <end position="47"/>
    </location>
</feature>
<evidence type="ECO:0000256" key="5">
    <source>
        <dbReference type="ARBA" id="ARBA00010185"/>
    </source>
</evidence>
<keyword evidence="10 18" id="KW-0808">Transferase</keyword>
<gene>
    <name evidence="20" type="ORF">THC_0690</name>
</gene>
<feature type="transmembrane region" description="Helical" evidence="19">
    <location>
        <begin position="198"/>
        <end position="215"/>
    </location>
</feature>
<name>A0A0U4W1Y1_9BACT</name>
<keyword evidence="16" id="KW-0594">Phospholipid biosynthesis</keyword>
<evidence type="ECO:0000256" key="9">
    <source>
        <dbReference type="ARBA" id="ARBA00022516"/>
    </source>
</evidence>
<dbReference type="PANTHER" id="PTHR46382">
    <property type="entry name" value="PHOSPHATIDATE CYTIDYLYLTRANSFERASE"/>
    <property type="match status" value="1"/>
</dbReference>
<organism evidence="20 21">
    <name type="scientific">Caldimicrobium thiodismutans</name>
    <dbReference type="NCBI Taxonomy" id="1653476"/>
    <lineage>
        <taxon>Bacteria</taxon>
        <taxon>Pseudomonadati</taxon>
        <taxon>Thermodesulfobacteriota</taxon>
        <taxon>Thermodesulfobacteria</taxon>
        <taxon>Thermodesulfobacteriales</taxon>
        <taxon>Thermodesulfobacteriaceae</taxon>
        <taxon>Caldimicrobium</taxon>
    </lineage>
</organism>
<dbReference type="AlphaFoldDB" id="A0A0U4W1Y1"/>
<comment type="subcellular location">
    <subcellularLocation>
        <location evidence="2">Cell membrane</location>
        <topology evidence="2">Multi-pass membrane protein</topology>
    </subcellularLocation>
</comment>
<dbReference type="InterPro" id="IPR000374">
    <property type="entry name" value="PC_trans"/>
</dbReference>
<dbReference type="OrthoDB" id="9799199at2"/>
<dbReference type="UniPathway" id="UPA00557">
    <property type="reaction ID" value="UER00614"/>
</dbReference>
<evidence type="ECO:0000256" key="14">
    <source>
        <dbReference type="ARBA" id="ARBA00023098"/>
    </source>
</evidence>
<dbReference type="Proteomes" id="UP000068196">
    <property type="component" value="Chromosome"/>
</dbReference>
<feature type="transmembrane region" description="Helical" evidence="19">
    <location>
        <begin position="54"/>
        <end position="71"/>
    </location>
</feature>
<dbReference type="EC" id="2.7.7.41" evidence="6 18"/>
<evidence type="ECO:0000256" key="6">
    <source>
        <dbReference type="ARBA" id="ARBA00012487"/>
    </source>
</evidence>
<evidence type="ECO:0000256" key="19">
    <source>
        <dbReference type="SAM" id="Phobius"/>
    </source>
</evidence>
<evidence type="ECO:0000256" key="16">
    <source>
        <dbReference type="ARBA" id="ARBA00023209"/>
    </source>
</evidence>
<keyword evidence="13 19" id="KW-1133">Transmembrane helix</keyword>
<keyword evidence="11 18" id="KW-0812">Transmembrane</keyword>
<dbReference type="PATRIC" id="fig|1653476.3.peg.713"/>
<evidence type="ECO:0000256" key="17">
    <source>
        <dbReference type="ARBA" id="ARBA00023264"/>
    </source>
</evidence>
<dbReference type="RefSeq" id="WP_068513360.1">
    <property type="nucleotide sequence ID" value="NZ_AP014945.1"/>
</dbReference>
<keyword evidence="21" id="KW-1185">Reference proteome</keyword>
<evidence type="ECO:0000256" key="18">
    <source>
        <dbReference type="RuleBase" id="RU003938"/>
    </source>
</evidence>
<evidence type="ECO:0000256" key="15">
    <source>
        <dbReference type="ARBA" id="ARBA00023136"/>
    </source>
</evidence>
<dbReference type="KEGG" id="cthi:THC_0690"/>
<evidence type="ECO:0000256" key="10">
    <source>
        <dbReference type="ARBA" id="ARBA00022679"/>
    </source>
</evidence>
<reference evidence="21" key="2">
    <citation type="journal article" date="2016" name="Int. J. Syst. Evol. Microbiol.">
        <title>Caldimicrobium thiodismutans sp. nov., a sulfur-disproportionating bacterium isolated from a hot spring.</title>
        <authorList>
            <person name="Kojima H."/>
            <person name="Umezawa K."/>
            <person name="Fukui M."/>
        </authorList>
    </citation>
    <scope>NUCLEOTIDE SEQUENCE [LARGE SCALE GENOMIC DNA]</scope>
    <source>
        <strain evidence="21">TF1</strain>
    </source>
</reference>
<evidence type="ECO:0000256" key="8">
    <source>
        <dbReference type="ARBA" id="ARBA00022475"/>
    </source>
</evidence>
<feature type="transmembrane region" description="Helical" evidence="19">
    <location>
        <begin position="103"/>
        <end position="121"/>
    </location>
</feature>
<feature type="transmembrane region" description="Helical" evidence="19">
    <location>
        <begin position="77"/>
        <end position="96"/>
    </location>
</feature>
<dbReference type="PANTHER" id="PTHR46382:SF1">
    <property type="entry name" value="PHOSPHATIDATE CYTIDYLYLTRANSFERASE"/>
    <property type="match status" value="1"/>
</dbReference>
<dbReference type="PROSITE" id="PS01315">
    <property type="entry name" value="CDS"/>
    <property type="match status" value="1"/>
</dbReference>
<protein>
    <recommendedName>
        <fullName evidence="7 18">Phosphatidate cytidylyltransferase</fullName>
        <ecNumber evidence="6 18">2.7.7.41</ecNumber>
    </recommendedName>
</protein>
<evidence type="ECO:0000256" key="12">
    <source>
        <dbReference type="ARBA" id="ARBA00022695"/>
    </source>
</evidence>
<evidence type="ECO:0000256" key="3">
    <source>
        <dbReference type="ARBA" id="ARBA00005119"/>
    </source>
</evidence>
<proteinExistence type="inferred from homology"/>
<keyword evidence="14" id="KW-0443">Lipid metabolism</keyword>
<dbReference type="GO" id="GO:0005886">
    <property type="term" value="C:plasma membrane"/>
    <property type="evidence" value="ECO:0007669"/>
    <property type="project" value="UniProtKB-SubCell"/>
</dbReference>
<accession>A0A0U4W1Y1</accession>
<evidence type="ECO:0000256" key="4">
    <source>
        <dbReference type="ARBA" id="ARBA00005189"/>
    </source>
</evidence>
<evidence type="ECO:0000256" key="1">
    <source>
        <dbReference type="ARBA" id="ARBA00001698"/>
    </source>
</evidence>
<comment type="pathway">
    <text evidence="3 18">Phospholipid metabolism; CDP-diacylglycerol biosynthesis; CDP-diacylglycerol from sn-glycerol 3-phosphate: step 3/3.</text>
</comment>
<keyword evidence="15 19" id="KW-0472">Membrane</keyword>
<keyword evidence="17" id="KW-1208">Phospholipid metabolism</keyword>
<dbReference type="GO" id="GO:0016024">
    <property type="term" value="P:CDP-diacylglycerol biosynthetic process"/>
    <property type="evidence" value="ECO:0007669"/>
    <property type="project" value="UniProtKB-UniPathway"/>
</dbReference>
<comment type="pathway">
    <text evidence="4">Lipid metabolism.</text>
</comment>
<dbReference type="STRING" id="1653476.THC_0690"/>
<dbReference type="GO" id="GO:0004605">
    <property type="term" value="F:phosphatidate cytidylyltransferase activity"/>
    <property type="evidence" value="ECO:0007669"/>
    <property type="project" value="UniProtKB-EC"/>
</dbReference>
<evidence type="ECO:0000313" key="21">
    <source>
        <dbReference type="Proteomes" id="UP000068196"/>
    </source>
</evidence>
<sequence length="269" mass="30720">MNFNFLKRFLSALILSPLLVLLLLKGSPSLIFSVILFCGLIAWYEWCQLFDFSLFYLVWGGIILTLSFSLTGFFSPFFQISLFFIFTFFPFLFIFNKESFTNLFFPFLIGLIYLYVGFFPFENILSKYPRELLLLFFLIIFTNDTGAYLAGKLFGRHPFFPKISPKKTWEGFWGGILLSLLSGLIFNHFFSLWSIERVIYLVLALSLAGVMGDLFESSVKRTVGKKDSGALIPGHGGLLDRIDGVIFASPVFLFFLEVLGYGNLLRLGL</sequence>
<feature type="transmembrane region" description="Helical" evidence="19">
    <location>
        <begin position="245"/>
        <end position="264"/>
    </location>
</feature>
<evidence type="ECO:0000256" key="11">
    <source>
        <dbReference type="ARBA" id="ARBA00022692"/>
    </source>
</evidence>
<evidence type="ECO:0000256" key="2">
    <source>
        <dbReference type="ARBA" id="ARBA00004651"/>
    </source>
</evidence>